<keyword evidence="2" id="KW-0238">DNA-binding</keyword>
<dbReference type="InterPro" id="IPR001845">
    <property type="entry name" value="HTH_ArsR_DNA-bd_dom"/>
</dbReference>
<dbReference type="OrthoDB" id="9799175at2"/>
<keyword evidence="7" id="KW-1185">Reference proteome</keyword>
<dbReference type="GO" id="GO:0003700">
    <property type="term" value="F:DNA-binding transcription factor activity"/>
    <property type="evidence" value="ECO:0007669"/>
    <property type="project" value="InterPro"/>
</dbReference>
<dbReference type="InterPro" id="IPR051081">
    <property type="entry name" value="HTH_MetalResp_TranReg"/>
</dbReference>
<keyword evidence="3" id="KW-0804">Transcription</keyword>
<protein>
    <submittedName>
        <fullName evidence="5">Transcriptional repressor SdpR</fullName>
    </submittedName>
    <submittedName>
        <fullName evidence="6">Winged helix-turn-helix transcriptional regulator</fullName>
    </submittedName>
</protein>
<dbReference type="PANTHER" id="PTHR33154">
    <property type="entry name" value="TRANSCRIPTIONAL REGULATOR, ARSR FAMILY"/>
    <property type="match status" value="1"/>
</dbReference>
<dbReference type="CDD" id="cd00090">
    <property type="entry name" value="HTH_ARSR"/>
    <property type="match status" value="1"/>
</dbReference>
<dbReference type="Proteomes" id="UP000469440">
    <property type="component" value="Unassembled WGS sequence"/>
</dbReference>
<accession>A0A6N8HZQ3</accession>
<dbReference type="SMART" id="SM00418">
    <property type="entry name" value="HTH_ARSR"/>
    <property type="match status" value="1"/>
</dbReference>
<dbReference type="Pfam" id="PF01022">
    <property type="entry name" value="HTH_5"/>
    <property type="match status" value="1"/>
</dbReference>
<evidence type="ECO:0000313" key="5">
    <source>
        <dbReference type="EMBL" id="MVB11331.1"/>
    </source>
</evidence>
<accession>A0A7G8TE21</accession>
<dbReference type="InterPro" id="IPR011991">
    <property type="entry name" value="ArsR-like_HTH"/>
</dbReference>
<feature type="domain" description="HTH arsR-type" evidence="4">
    <location>
        <begin position="1"/>
        <end position="92"/>
    </location>
</feature>
<proteinExistence type="predicted"/>
<dbReference type="InterPro" id="IPR036390">
    <property type="entry name" value="WH_DNA-bd_sf"/>
</dbReference>
<dbReference type="InterPro" id="IPR036388">
    <property type="entry name" value="WH-like_DNA-bd_sf"/>
</dbReference>
<dbReference type="EMBL" id="CP060286">
    <property type="protein sequence ID" value="QNK41862.1"/>
    <property type="molecule type" value="Genomic_DNA"/>
</dbReference>
<dbReference type="PANTHER" id="PTHR33154:SF33">
    <property type="entry name" value="TRANSCRIPTIONAL REPRESSOR SDPR"/>
    <property type="match status" value="1"/>
</dbReference>
<dbReference type="Proteomes" id="UP000515909">
    <property type="component" value="Chromosome"/>
</dbReference>
<dbReference type="InterPro" id="IPR047796">
    <property type="entry name" value="SdpR-like_repress"/>
</dbReference>
<evidence type="ECO:0000256" key="2">
    <source>
        <dbReference type="ARBA" id="ARBA00023125"/>
    </source>
</evidence>
<dbReference type="RefSeq" id="WP_156990581.1">
    <property type="nucleotide sequence ID" value="NZ_CP060286.1"/>
</dbReference>
<name>A0A6N8HZQ3_9FIRM</name>
<sequence length="98" mass="11034">MALANTFKALSDPTRREILNLLGVRPLSAGEIGAHFSMTGATVSHHLAILKDAGLVFDRHEGKYIFYELNLSVFEEVLNWFQTFLDQKGDSHEEAEKK</sequence>
<dbReference type="PROSITE" id="PS50987">
    <property type="entry name" value="HTH_ARSR_2"/>
    <property type="match status" value="1"/>
</dbReference>
<dbReference type="Gene3D" id="1.10.10.10">
    <property type="entry name" value="Winged helix-like DNA-binding domain superfamily/Winged helix DNA-binding domain"/>
    <property type="match status" value="1"/>
</dbReference>
<evidence type="ECO:0000256" key="1">
    <source>
        <dbReference type="ARBA" id="ARBA00023015"/>
    </source>
</evidence>
<keyword evidence="1" id="KW-0805">Transcription regulation</keyword>
<evidence type="ECO:0000313" key="7">
    <source>
        <dbReference type="Proteomes" id="UP000469440"/>
    </source>
</evidence>
<reference evidence="6 8" key="2">
    <citation type="submission" date="2020-08" db="EMBL/GenBank/DDBJ databases">
        <title>The isolate Caproiciproducens sp. 7D4C2 produces n-caproate at mildly acidic conditions from hexoses: genome and rBOX comparison with related strains and chain-elongating bacteria.</title>
        <authorList>
            <person name="Esquivel-Elizondo S."/>
            <person name="Bagci C."/>
            <person name="Temovska M."/>
            <person name="Jeon B.S."/>
            <person name="Bessarab I."/>
            <person name="Williams R.B.H."/>
            <person name="Huson D.H."/>
            <person name="Angenent L.T."/>
        </authorList>
    </citation>
    <scope>NUCLEOTIDE SEQUENCE [LARGE SCALE GENOMIC DNA]</scope>
    <source>
        <strain evidence="6 8">7D4C2</strain>
    </source>
</reference>
<organism evidence="5 7">
    <name type="scientific">Caproicibacter fermentans</name>
    <dbReference type="NCBI Taxonomy" id="2576756"/>
    <lineage>
        <taxon>Bacteria</taxon>
        <taxon>Bacillati</taxon>
        <taxon>Bacillota</taxon>
        <taxon>Clostridia</taxon>
        <taxon>Eubacteriales</taxon>
        <taxon>Acutalibacteraceae</taxon>
        <taxon>Caproicibacter</taxon>
    </lineage>
</organism>
<dbReference type="PRINTS" id="PR00778">
    <property type="entry name" value="HTHARSR"/>
</dbReference>
<dbReference type="NCBIfam" id="NF033789">
    <property type="entry name" value="repress_SdpR"/>
    <property type="match status" value="1"/>
</dbReference>
<evidence type="ECO:0000313" key="8">
    <source>
        <dbReference type="Proteomes" id="UP000515909"/>
    </source>
</evidence>
<evidence type="ECO:0000313" key="6">
    <source>
        <dbReference type="EMBL" id="QNK41862.1"/>
    </source>
</evidence>
<dbReference type="AlphaFoldDB" id="A0A6N8HZQ3"/>
<dbReference type="GO" id="GO:0003677">
    <property type="term" value="F:DNA binding"/>
    <property type="evidence" value="ECO:0007669"/>
    <property type="project" value="UniProtKB-KW"/>
</dbReference>
<dbReference type="EMBL" id="VWXL01000053">
    <property type="protein sequence ID" value="MVB11331.1"/>
    <property type="molecule type" value="Genomic_DNA"/>
</dbReference>
<dbReference type="SUPFAM" id="SSF46785">
    <property type="entry name" value="Winged helix' DNA-binding domain"/>
    <property type="match status" value="1"/>
</dbReference>
<evidence type="ECO:0000256" key="3">
    <source>
        <dbReference type="ARBA" id="ARBA00023163"/>
    </source>
</evidence>
<evidence type="ECO:0000259" key="4">
    <source>
        <dbReference type="PROSITE" id="PS50987"/>
    </source>
</evidence>
<gene>
    <name evidence="5" type="primary">sdpR</name>
    <name evidence="5" type="ORF">CAFE_20430</name>
    <name evidence="6" type="ORF">HCR03_06395</name>
</gene>
<dbReference type="KEGG" id="cfem:HCR03_06395"/>
<dbReference type="NCBIfam" id="NF033788">
    <property type="entry name" value="HTH_metalloreg"/>
    <property type="match status" value="1"/>
</dbReference>
<reference evidence="5 7" key="1">
    <citation type="submission" date="2019-09" db="EMBL/GenBank/DDBJ databases">
        <title>Genome sequence of Clostridium sp. EA1.</title>
        <authorList>
            <person name="Poehlein A."/>
            <person name="Bengelsdorf F.R."/>
            <person name="Daniel R."/>
        </authorList>
    </citation>
    <scope>NUCLEOTIDE SEQUENCE [LARGE SCALE GENOMIC DNA]</scope>
    <source>
        <strain evidence="5 7">EA1</strain>
    </source>
</reference>